<accession>A0A895XK06</accession>
<dbReference type="KEGG" id="nav:JQS30_08630"/>
<keyword evidence="3" id="KW-1185">Reference proteome</keyword>
<organism evidence="2 3">
    <name type="scientific">Natronoglycomyces albus</name>
    <dbReference type="NCBI Taxonomy" id="2811108"/>
    <lineage>
        <taxon>Bacteria</taxon>
        <taxon>Bacillati</taxon>
        <taxon>Actinomycetota</taxon>
        <taxon>Actinomycetes</taxon>
        <taxon>Glycomycetales</taxon>
        <taxon>Glycomycetaceae</taxon>
        <taxon>Natronoglycomyces</taxon>
    </lineage>
</organism>
<feature type="domain" description="SAV-6107-like HEPN" evidence="1">
    <location>
        <begin position="43"/>
        <end position="142"/>
    </location>
</feature>
<dbReference type="InterPro" id="IPR040891">
    <property type="entry name" value="HEPN_SAV_6107"/>
</dbReference>
<proteinExistence type="predicted"/>
<protein>
    <recommendedName>
        <fullName evidence="1">SAV-6107-like HEPN domain-containing protein</fullName>
    </recommendedName>
</protein>
<reference evidence="2" key="1">
    <citation type="submission" date="2021-02" db="EMBL/GenBank/DDBJ databases">
        <title>Natronoglycomyces albus gen. nov., sp. nov, a haloalkaliphilic actinobacterium from a soda solonchak soil.</title>
        <authorList>
            <person name="Sorokin D.Y."/>
            <person name="Khijniak T.V."/>
            <person name="Zakharycheva A.P."/>
            <person name="Boueva O.V."/>
            <person name="Ariskina E.V."/>
            <person name="Hahnke R.L."/>
            <person name="Bunk B."/>
            <person name="Sproer C."/>
            <person name="Schumann P."/>
            <person name="Evtushenko L.I."/>
            <person name="Kublanov I.V."/>
        </authorList>
    </citation>
    <scope>NUCLEOTIDE SEQUENCE</scope>
    <source>
        <strain evidence="2">DSM 106290</strain>
    </source>
</reference>
<dbReference type="EMBL" id="CP070496">
    <property type="protein sequence ID" value="QSB03893.1"/>
    <property type="molecule type" value="Genomic_DNA"/>
</dbReference>
<evidence type="ECO:0000313" key="3">
    <source>
        <dbReference type="Proteomes" id="UP000662939"/>
    </source>
</evidence>
<dbReference type="Pfam" id="PF18726">
    <property type="entry name" value="HEPN_SAV_6107"/>
    <property type="match status" value="1"/>
</dbReference>
<sequence length="152" mass="16747">MSAHTRRIPTQTRRRPVRLSATRLPDRSPLQLLRFSRQELAAAAEHSHPGLRYATAHLAALRAAAAVLVVHSGEDCSPGRVAPLTDTWSLLESVAPELGEWASFFTLTARKRVRAQSGVPGVVTRQEADDLILEVRQFQQVVTRMLGFATTS</sequence>
<dbReference type="AlphaFoldDB" id="A0A895XK06"/>
<name>A0A895XK06_9ACTN</name>
<dbReference type="Proteomes" id="UP000662939">
    <property type="component" value="Chromosome"/>
</dbReference>
<evidence type="ECO:0000313" key="2">
    <source>
        <dbReference type="EMBL" id="QSB03893.1"/>
    </source>
</evidence>
<gene>
    <name evidence="2" type="ORF">JQS30_08630</name>
</gene>
<dbReference type="RefSeq" id="WP_213169891.1">
    <property type="nucleotide sequence ID" value="NZ_CP070496.1"/>
</dbReference>
<evidence type="ECO:0000259" key="1">
    <source>
        <dbReference type="Pfam" id="PF18726"/>
    </source>
</evidence>